<dbReference type="SUPFAM" id="SSF52161">
    <property type="entry name" value="Ribosomal protein L13"/>
    <property type="match status" value="1"/>
</dbReference>
<dbReference type="PANTHER" id="PTHR11545:SF2">
    <property type="entry name" value="LARGE RIBOSOMAL SUBUNIT PROTEIN UL13M"/>
    <property type="match status" value="1"/>
</dbReference>
<sequence>MTKQTIDATNKILGHLAVEAANLLRGKNKPGFLPYLDKGDRVTITNTDKIKVTGRKMKQKIYYRHSGYPGGLKEFRLEEMMERDSRQVVRKAVYGMLPKNKLRKKMIKKLELYKGEAE</sequence>
<evidence type="ECO:0000313" key="8">
    <source>
        <dbReference type="Proteomes" id="UP000229894"/>
    </source>
</evidence>
<comment type="caution">
    <text evidence="7">The sequence shown here is derived from an EMBL/GenBank/DDBJ whole genome shotgun (WGS) entry which is preliminary data.</text>
</comment>
<comment type="subunit">
    <text evidence="4">Part of the 50S ribosomal subunit.</text>
</comment>
<dbReference type="NCBIfam" id="TIGR01066">
    <property type="entry name" value="rplM_bact"/>
    <property type="match status" value="1"/>
</dbReference>
<dbReference type="InterPro" id="IPR023563">
    <property type="entry name" value="Ribosomal_uL13_CS"/>
</dbReference>
<dbReference type="HAMAP" id="MF_01366">
    <property type="entry name" value="Ribosomal_uL13"/>
    <property type="match status" value="1"/>
</dbReference>
<dbReference type="AlphaFoldDB" id="A0A2M7BV21"/>
<dbReference type="Gene3D" id="3.90.1180.10">
    <property type="entry name" value="Ribosomal protein L13"/>
    <property type="match status" value="1"/>
</dbReference>
<dbReference type="GO" id="GO:1990904">
    <property type="term" value="C:ribonucleoprotein complex"/>
    <property type="evidence" value="ECO:0007669"/>
    <property type="project" value="UniProtKB-KW"/>
</dbReference>
<comment type="function">
    <text evidence="4 6">This protein is one of the early assembly proteins of the 50S ribosomal subunit, although it is not seen to bind rRNA by itself. It is important during the early stages of 50S assembly.</text>
</comment>
<evidence type="ECO:0000256" key="1">
    <source>
        <dbReference type="ARBA" id="ARBA00006227"/>
    </source>
</evidence>
<evidence type="ECO:0000256" key="5">
    <source>
        <dbReference type="RuleBase" id="RU003877"/>
    </source>
</evidence>
<dbReference type="Pfam" id="PF00572">
    <property type="entry name" value="Ribosomal_L13"/>
    <property type="match status" value="1"/>
</dbReference>
<dbReference type="PIRSF" id="PIRSF002181">
    <property type="entry name" value="Ribosomal_L13"/>
    <property type="match status" value="1"/>
</dbReference>
<dbReference type="GO" id="GO:0017148">
    <property type="term" value="P:negative regulation of translation"/>
    <property type="evidence" value="ECO:0007669"/>
    <property type="project" value="TreeGrafter"/>
</dbReference>
<keyword evidence="3 4" id="KW-0687">Ribonucleoprotein</keyword>
<evidence type="ECO:0000256" key="6">
    <source>
        <dbReference type="RuleBase" id="RU003878"/>
    </source>
</evidence>
<dbReference type="PROSITE" id="PS00783">
    <property type="entry name" value="RIBOSOMAL_L13"/>
    <property type="match status" value="1"/>
</dbReference>
<dbReference type="Proteomes" id="UP000229894">
    <property type="component" value="Unassembled WGS sequence"/>
</dbReference>
<organism evidence="7 8">
    <name type="scientific">Candidatus Portnoybacteria bacterium CG03_land_8_20_14_0_80_41_10</name>
    <dbReference type="NCBI Taxonomy" id="1974808"/>
    <lineage>
        <taxon>Bacteria</taxon>
        <taxon>Candidatus Portnoyibacteriota</taxon>
    </lineage>
</organism>
<evidence type="ECO:0000256" key="3">
    <source>
        <dbReference type="ARBA" id="ARBA00023274"/>
    </source>
</evidence>
<dbReference type="EMBL" id="PEUX01000014">
    <property type="protein sequence ID" value="PIV10417.1"/>
    <property type="molecule type" value="Genomic_DNA"/>
</dbReference>
<dbReference type="GO" id="GO:0003735">
    <property type="term" value="F:structural constituent of ribosome"/>
    <property type="evidence" value="ECO:0007669"/>
    <property type="project" value="InterPro"/>
</dbReference>
<dbReference type="GO" id="GO:0006412">
    <property type="term" value="P:translation"/>
    <property type="evidence" value="ECO:0007669"/>
    <property type="project" value="UniProtKB-UniRule"/>
</dbReference>
<comment type="similarity">
    <text evidence="1 4 5">Belongs to the universal ribosomal protein uL13 family.</text>
</comment>
<dbReference type="InterPro" id="IPR036899">
    <property type="entry name" value="Ribosomal_uL13_sf"/>
</dbReference>
<dbReference type="GO" id="GO:0003729">
    <property type="term" value="F:mRNA binding"/>
    <property type="evidence" value="ECO:0007669"/>
    <property type="project" value="TreeGrafter"/>
</dbReference>
<dbReference type="CDD" id="cd00392">
    <property type="entry name" value="Ribosomal_L13"/>
    <property type="match status" value="1"/>
</dbReference>
<evidence type="ECO:0000256" key="2">
    <source>
        <dbReference type="ARBA" id="ARBA00022980"/>
    </source>
</evidence>
<name>A0A2M7BV21_9BACT</name>
<dbReference type="InterPro" id="IPR005822">
    <property type="entry name" value="Ribosomal_uL13"/>
</dbReference>
<gene>
    <name evidence="4 6 7" type="primary">rplM</name>
    <name evidence="7" type="ORF">COS49_00660</name>
</gene>
<protein>
    <recommendedName>
        <fullName evidence="4">Large ribosomal subunit protein uL13</fullName>
    </recommendedName>
</protein>
<evidence type="ECO:0000256" key="4">
    <source>
        <dbReference type="HAMAP-Rule" id="MF_01366"/>
    </source>
</evidence>
<evidence type="ECO:0000313" key="7">
    <source>
        <dbReference type="EMBL" id="PIV10417.1"/>
    </source>
</evidence>
<dbReference type="GO" id="GO:0005840">
    <property type="term" value="C:ribosome"/>
    <property type="evidence" value="ECO:0007669"/>
    <property type="project" value="UniProtKB-KW"/>
</dbReference>
<dbReference type="InterPro" id="IPR005823">
    <property type="entry name" value="Ribosomal_uL13_bac-type"/>
</dbReference>
<keyword evidence="2 4" id="KW-0689">Ribosomal protein</keyword>
<dbReference type="PANTHER" id="PTHR11545">
    <property type="entry name" value="RIBOSOMAL PROTEIN L13"/>
    <property type="match status" value="1"/>
</dbReference>
<reference evidence="8" key="1">
    <citation type="submission" date="2017-09" db="EMBL/GenBank/DDBJ databases">
        <title>Depth-based differentiation of microbial function through sediment-hosted aquifers and enrichment of novel symbionts in the deep terrestrial subsurface.</title>
        <authorList>
            <person name="Probst A.J."/>
            <person name="Ladd B."/>
            <person name="Jarett J.K."/>
            <person name="Geller-Mcgrath D.E."/>
            <person name="Sieber C.M.K."/>
            <person name="Emerson J.B."/>
            <person name="Anantharaman K."/>
            <person name="Thomas B.C."/>
            <person name="Malmstrom R."/>
            <person name="Stieglmeier M."/>
            <person name="Klingl A."/>
            <person name="Woyke T."/>
            <person name="Ryan C.M."/>
            <person name="Banfield J.F."/>
        </authorList>
    </citation>
    <scope>NUCLEOTIDE SEQUENCE [LARGE SCALE GENOMIC DNA]</scope>
</reference>
<accession>A0A2M7BV21</accession>
<proteinExistence type="inferred from homology"/>